<accession>A0A655XMM3</accession>
<gene>
    <name evidence="2" type="ORF">ERS013200_00701</name>
</gene>
<sequence>MHCGLQLLVHVVTHGVTTDTELFRVGRFQSGVKAAPENYPSDKATESQYPQANVYRGTRHGVPHF</sequence>
<proteinExistence type="predicted"/>
<dbReference type="AlphaFoldDB" id="A0A655XMM3"/>
<dbReference type="Proteomes" id="UP000041770">
    <property type="component" value="Unassembled WGS sequence"/>
</dbReference>
<reference evidence="2 3" key="1">
    <citation type="submission" date="2015-07" db="EMBL/GenBank/DDBJ databases">
        <authorList>
            <consortium name="Pathogen Informatics"/>
        </authorList>
    </citation>
    <scope>NUCLEOTIDE SEQUENCE [LARGE SCALE GENOMIC DNA]</scope>
    <source>
        <strain evidence="2 3">A316</strain>
    </source>
</reference>
<organism evidence="2 3">
    <name type="scientific">Vibrio cholerae</name>
    <dbReference type="NCBI Taxonomy" id="666"/>
    <lineage>
        <taxon>Bacteria</taxon>
        <taxon>Pseudomonadati</taxon>
        <taxon>Pseudomonadota</taxon>
        <taxon>Gammaproteobacteria</taxon>
        <taxon>Vibrionales</taxon>
        <taxon>Vibrionaceae</taxon>
        <taxon>Vibrio</taxon>
    </lineage>
</organism>
<evidence type="ECO:0000313" key="2">
    <source>
        <dbReference type="EMBL" id="CSC15553.1"/>
    </source>
</evidence>
<evidence type="ECO:0000256" key="1">
    <source>
        <dbReference type="SAM" id="MobiDB-lite"/>
    </source>
</evidence>
<name>A0A655XMM3_VIBCL</name>
<protein>
    <submittedName>
        <fullName evidence="2">Uncharacterized protein</fullName>
    </submittedName>
</protein>
<evidence type="ECO:0000313" key="3">
    <source>
        <dbReference type="Proteomes" id="UP000041770"/>
    </source>
</evidence>
<feature type="region of interest" description="Disordered" evidence="1">
    <location>
        <begin position="34"/>
        <end position="65"/>
    </location>
</feature>
<dbReference type="EMBL" id="CWQY01000003">
    <property type="protein sequence ID" value="CSC15553.1"/>
    <property type="molecule type" value="Genomic_DNA"/>
</dbReference>